<evidence type="ECO:0000256" key="1">
    <source>
        <dbReference type="ARBA" id="ARBA00009964"/>
    </source>
</evidence>
<dbReference type="Pfam" id="PF01527">
    <property type="entry name" value="HTH_Tnp_1"/>
    <property type="match status" value="1"/>
</dbReference>
<dbReference type="PROSITE" id="PS50994">
    <property type="entry name" value="INTEGRASE"/>
    <property type="match status" value="1"/>
</dbReference>
<dbReference type="Gene3D" id="3.30.420.10">
    <property type="entry name" value="Ribonuclease H-like superfamily/Ribonuclease H"/>
    <property type="match status" value="1"/>
</dbReference>
<dbReference type="Pfam" id="PF13276">
    <property type="entry name" value="HTH_21"/>
    <property type="match status" value="1"/>
</dbReference>
<dbReference type="PANTHER" id="PTHR47515:SF1">
    <property type="entry name" value="BLR2054 PROTEIN"/>
    <property type="match status" value="1"/>
</dbReference>
<comment type="similarity">
    <text evidence="1">Belongs to the transposase 8 family.</text>
</comment>
<evidence type="ECO:0000259" key="2">
    <source>
        <dbReference type="PROSITE" id="PS50994"/>
    </source>
</evidence>
<dbReference type="GO" id="GO:0004803">
    <property type="term" value="F:transposase activity"/>
    <property type="evidence" value="ECO:0007669"/>
    <property type="project" value="InterPro"/>
</dbReference>
<dbReference type="InterPro" id="IPR009057">
    <property type="entry name" value="Homeodomain-like_sf"/>
</dbReference>
<dbReference type="GO" id="GO:0015074">
    <property type="term" value="P:DNA integration"/>
    <property type="evidence" value="ECO:0007669"/>
    <property type="project" value="InterPro"/>
</dbReference>
<proteinExistence type="inferred from homology"/>
<evidence type="ECO:0000313" key="4">
    <source>
        <dbReference type="Proteomes" id="UP001107961"/>
    </source>
</evidence>
<gene>
    <name evidence="3" type="ORF">LZG35_15975</name>
</gene>
<dbReference type="AlphaFoldDB" id="A0A9Q3ZFV5"/>
<evidence type="ECO:0000313" key="3">
    <source>
        <dbReference type="EMBL" id="MCE7510136.1"/>
    </source>
</evidence>
<dbReference type="NCBIfam" id="NF033516">
    <property type="entry name" value="transpos_IS3"/>
    <property type="match status" value="1"/>
</dbReference>
<dbReference type="EMBL" id="JAJVKT010000020">
    <property type="protein sequence ID" value="MCE7510136.1"/>
    <property type="molecule type" value="Genomic_DNA"/>
</dbReference>
<dbReference type="InterPro" id="IPR002514">
    <property type="entry name" value="Transposase_8"/>
</dbReference>
<dbReference type="InterPro" id="IPR036397">
    <property type="entry name" value="RNaseH_sf"/>
</dbReference>
<reference evidence="3" key="1">
    <citation type="submission" date="2022-01" db="EMBL/GenBank/DDBJ databases">
        <authorList>
            <person name="Karlyshev A.V."/>
            <person name="Jaspars M."/>
        </authorList>
    </citation>
    <scope>NUCLEOTIDE SEQUENCE</scope>
    <source>
        <strain evidence="3">AGSA3-2</strain>
    </source>
</reference>
<dbReference type="PANTHER" id="PTHR47515">
    <property type="entry name" value="LOW CALCIUM RESPONSE LOCUS PROTEIN T"/>
    <property type="match status" value="1"/>
</dbReference>
<dbReference type="InterPro" id="IPR001584">
    <property type="entry name" value="Integrase_cat-core"/>
</dbReference>
<sequence>MKRSRYTEEQIAFALKQAELGTPVPEVCHKMGISDATFYAWRKKYGGLGPSELRRLKQLEEENQRLKRVVADLSLDKAMLQDVLFKKGLRPPRKRQLVDDFQKRFGVSQRQACAVLGLSRASYHYKSVARDASALSMRIREITQVRVHYGYRREHVLLQREGWQDNHKRVYRLYRVQGLSLRLKRPRRNKAAKNRQPMSQGEFPNHIWGMDFVSDALFDGRRLRLLTITDLFTRECLGIIVGQSLKGEDVKEALTRIARFRGNPKILKADNGSEFAGKVMDRWAYERQIEIDFSRPGKPTDNATVESFNGRLRQECLNENWFLSLADAEQKIEAWRTFYNQVRPHSALGWSTPSDYARKHAVSGRLKQQLKPDFSCNPPEK</sequence>
<dbReference type="Pfam" id="PF13683">
    <property type="entry name" value="rve_3"/>
    <property type="match status" value="1"/>
</dbReference>
<dbReference type="Proteomes" id="UP001107961">
    <property type="component" value="Unassembled WGS sequence"/>
</dbReference>
<accession>A0A9Q3ZFV5</accession>
<keyword evidence="4" id="KW-1185">Reference proteome</keyword>
<protein>
    <submittedName>
        <fullName evidence="3">IS3 family transposase</fullName>
    </submittedName>
</protein>
<dbReference type="SUPFAM" id="SSF53098">
    <property type="entry name" value="Ribonuclease H-like"/>
    <property type="match status" value="1"/>
</dbReference>
<dbReference type="GO" id="GO:0003677">
    <property type="term" value="F:DNA binding"/>
    <property type="evidence" value="ECO:0007669"/>
    <property type="project" value="InterPro"/>
</dbReference>
<comment type="caution">
    <text evidence="3">The sequence shown here is derived from an EMBL/GenBank/DDBJ whole genome shotgun (WGS) entry which is preliminary data.</text>
</comment>
<dbReference type="GO" id="GO:0006313">
    <property type="term" value="P:DNA transposition"/>
    <property type="evidence" value="ECO:0007669"/>
    <property type="project" value="InterPro"/>
</dbReference>
<name>A0A9Q3ZFV5_9GAMM</name>
<dbReference type="InterPro" id="IPR025948">
    <property type="entry name" value="HTH-like_dom"/>
</dbReference>
<organism evidence="3 4">
    <name type="scientific">Alloalcanivorax xenomutans</name>
    <dbReference type="NCBI Taxonomy" id="1094342"/>
    <lineage>
        <taxon>Bacteria</taxon>
        <taxon>Pseudomonadati</taxon>
        <taxon>Pseudomonadota</taxon>
        <taxon>Gammaproteobacteria</taxon>
        <taxon>Oceanospirillales</taxon>
        <taxon>Alcanivoracaceae</taxon>
        <taxon>Alloalcanivorax</taxon>
    </lineage>
</organism>
<dbReference type="InterPro" id="IPR048020">
    <property type="entry name" value="Transpos_IS3"/>
</dbReference>
<dbReference type="SUPFAM" id="SSF46689">
    <property type="entry name" value="Homeodomain-like"/>
    <property type="match status" value="1"/>
</dbReference>
<feature type="domain" description="Integrase catalytic" evidence="2">
    <location>
        <begin position="200"/>
        <end position="361"/>
    </location>
</feature>
<dbReference type="InterPro" id="IPR012337">
    <property type="entry name" value="RNaseH-like_sf"/>
</dbReference>